<feature type="transmembrane region" description="Helical" evidence="1">
    <location>
        <begin position="166"/>
        <end position="185"/>
    </location>
</feature>
<sequence>MENNKISYLSNAVEFLEDEINNQDVEAFYRACITHLSKNERLEKPKLRNFYSGKEKSEKTYGNYMDKLIHLLDKFQEEIQSRNAELALTKRPIIKTHIGGGSGNPTYYYIDFEDWETPPSFNQNTGLQKTETISQDIIYRTKTLKRTPWYLKFAAKFFAKTRQRQAFLLAVLIYFIAAPIALGFLMQLIPLTYWGLLVLGYFLLFNPVWNVIKLATHKIALIEHVFQPIGAVCISKVKNVKDSDSFLDIEREILSVVVDGTCPICNHKYNLKNSVQLESQSLFNRRIIGKCLNNPKEHRFTFDKDLMTGTSLNT</sequence>
<gene>
    <name evidence="2" type="ORF">theurythT_29570</name>
</gene>
<evidence type="ECO:0000313" key="3">
    <source>
        <dbReference type="Proteomes" id="UP001157133"/>
    </source>
</evidence>
<keyword evidence="1" id="KW-0472">Membrane</keyword>
<dbReference type="Proteomes" id="UP001157133">
    <property type="component" value="Unassembled WGS sequence"/>
</dbReference>
<comment type="caution">
    <text evidence="2">The sequence shown here is derived from an EMBL/GenBank/DDBJ whole genome shotgun (WGS) entry which is preliminary data.</text>
</comment>
<reference evidence="2 3" key="1">
    <citation type="submission" date="2023-03" db="EMBL/GenBank/DDBJ databases">
        <title>Draft genome sequence of Thalassotalea eurytherma JCM 18482T.</title>
        <authorList>
            <person name="Sawabe T."/>
        </authorList>
    </citation>
    <scope>NUCLEOTIDE SEQUENCE [LARGE SCALE GENOMIC DNA]</scope>
    <source>
        <strain evidence="2 3">JCM 18482</strain>
    </source>
</reference>
<keyword evidence="1" id="KW-1133">Transmembrane helix</keyword>
<proteinExistence type="predicted"/>
<keyword evidence="1" id="KW-0812">Transmembrane</keyword>
<dbReference type="EMBL" id="BSSU01000016">
    <property type="protein sequence ID" value="GLX83504.1"/>
    <property type="molecule type" value="Genomic_DNA"/>
</dbReference>
<protein>
    <submittedName>
        <fullName evidence="2">Uncharacterized protein</fullName>
    </submittedName>
</protein>
<evidence type="ECO:0000256" key="1">
    <source>
        <dbReference type="SAM" id="Phobius"/>
    </source>
</evidence>
<keyword evidence="3" id="KW-1185">Reference proteome</keyword>
<name>A0ABQ6H6C7_9GAMM</name>
<dbReference type="RefSeq" id="WP_284208956.1">
    <property type="nucleotide sequence ID" value="NZ_BSSU01000016.1"/>
</dbReference>
<evidence type="ECO:0000313" key="2">
    <source>
        <dbReference type="EMBL" id="GLX83504.1"/>
    </source>
</evidence>
<accession>A0ABQ6H6C7</accession>
<organism evidence="2 3">
    <name type="scientific">Thalassotalea eurytherma</name>
    <dbReference type="NCBI Taxonomy" id="1144278"/>
    <lineage>
        <taxon>Bacteria</taxon>
        <taxon>Pseudomonadati</taxon>
        <taxon>Pseudomonadota</taxon>
        <taxon>Gammaproteobacteria</taxon>
        <taxon>Alteromonadales</taxon>
        <taxon>Colwelliaceae</taxon>
        <taxon>Thalassotalea</taxon>
    </lineage>
</organism>
<feature type="transmembrane region" description="Helical" evidence="1">
    <location>
        <begin position="191"/>
        <end position="212"/>
    </location>
</feature>